<dbReference type="InterPro" id="IPR005471">
    <property type="entry name" value="Tscrpt_reg_IclR_N"/>
</dbReference>
<dbReference type="GO" id="GO:0003700">
    <property type="term" value="F:DNA-binding transcription factor activity"/>
    <property type="evidence" value="ECO:0007669"/>
    <property type="project" value="TreeGrafter"/>
</dbReference>
<reference evidence="6 7" key="1">
    <citation type="submission" date="2014-05" db="EMBL/GenBank/DDBJ databases">
        <title>De novo Genome Sequence of Spirocheata sp.</title>
        <authorList>
            <person name="Shivani Y."/>
            <person name="Subhash Y."/>
            <person name="Tushar L."/>
            <person name="Sasikala C."/>
            <person name="Ramana C.V."/>
        </authorList>
    </citation>
    <scope>NUCLEOTIDE SEQUENCE [LARGE SCALE GENOMIC DNA]</scope>
    <source>
        <strain evidence="6 7">JC230</strain>
    </source>
</reference>
<name>A0A098QXZ5_9SPIO</name>
<dbReference type="eggNOG" id="COG1414">
    <property type="taxonomic scope" value="Bacteria"/>
</dbReference>
<dbReference type="AlphaFoldDB" id="A0A098QXZ5"/>
<dbReference type="InterPro" id="IPR036390">
    <property type="entry name" value="WH_DNA-bd_sf"/>
</dbReference>
<dbReference type="Pfam" id="PF09339">
    <property type="entry name" value="HTH_IclR"/>
    <property type="match status" value="1"/>
</dbReference>
<dbReference type="SMART" id="SM00346">
    <property type="entry name" value="HTH_ICLR"/>
    <property type="match status" value="1"/>
</dbReference>
<protein>
    <submittedName>
        <fullName evidence="6">IclR family transcriptional regulator</fullName>
    </submittedName>
</protein>
<proteinExistence type="predicted"/>
<dbReference type="Gene3D" id="3.30.450.40">
    <property type="match status" value="1"/>
</dbReference>
<dbReference type="PANTHER" id="PTHR30136">
    <property type="entry name" value="HELIX-TURN-HELIX TRANSCRIPTIONAL REGULATOR, ICLR FAMILY"/>
    <property type="match status" value="1"/>
</dbReference>
<dbReference type="Proteomes" id="UP000029692">
    <property type="component" value="Unassembled WGS sequence"/>
</dbReference>
<dbReference type="SUPFAM" id="SSF46785">
    <property type="entry name" value="Winged helix' DNA-binding domain"/>
    <property type="match status" value="1"/>
</dbReference>
<dbReference type="PROSITE" id="PS51078">
    <property type="entry name" value="ICLR_ED"/>
    <property type="match status" value="1"/>
</dbReference>
<organism evidence="6 7">
    <name type="scientific">Spirochaeta lutea</name>
    <dbReference type="NCBI Taxonomy" id="1480694"/>
    <lineage>
        <taxon>Bacteria</taxon>
        <taxon>Pseudomonadati</taxon>
        <taxon>Spirochaetota</taxon>
        <taxon>Spirochaetia</taxon>
        <taxon>Spirochaetales</taxon>
        <taxon>Spirochaetaceae</taxon>
        <taxon>Spirochaeta</taxon>
    </lineage>
</organism>
<gene>
    <name evidence="6" type="ORF">DC28_05925</name>
</gene>
<keyword evidence="1" id="KW-0805">Transcription regulation</keyword>
<dbReference type="Gene3D" id="1.10.10.10">
    <property type="entry name" value="Winged helix-like DNA-binding domain superfamily/Winged helix DNA-binding domain"/>
    <property type="match status" value="1"/>
</dbReference>
<evidence type="ECO:0000259" key="5">
    <source>
        <dbReference type="PROSITE" id="PS51078"/>
    </source>
</evidence>
<dbReference type="InterPro" id="IPR036388">
    <property type="entry name" value="WH-like_DNA-bd_sf"/>
</dbReference>
<comment type="caution">
    <text evidence="6">The sequence shown here is derived from an EMBL/GenBank/DDBJ whole genome shotgun (WGS) entry which is preliminary data.</text>
</comment>
<dbReference type="InterPro" id="IPR014757">
    <property type="entry name" value="Tscrpt_reg_IclR_C"/>
</dbReference>
<evidence type="ECO:0000256" key="1">
    <source>
        <dbReference type="ARBA" id="ARBA00023015"/>
    </source>
</evidence>
<feature type="domain" description="HTH iclR-type" evidence="4">
    <location>
        <begin position="2"/>
        <end position="69"/>
    </location>
</feature>
<dbReference type="STRING" id="1480694.DC28_05925"/>
<dbReference type="PANTHER" id="PTHR30136:SF7">
    <property type="entry name" value="HTH-TYPE TRANSCRIPTIONAL REGULATOR KDGR-RELATED"/>
    <property type="match status" value="1"/>
</dbReference>
<evidence type="ECO:0000259" key="4">
    <source>
        <dbReference type="PROSITE" id="PS51077"/>
    </source>
</evidence>
<evidence type="ECO:0000256" key="2">
    <source>
        <dbReference type="ARBA" id="ARBA00023125"/>
    </source>
</evidence>
<sequence length="248" mass="28015">MISAVVRVFSILETLSTKKSINLEHLSQETGLAKPTVYRFLNTLRELGYVHRDENDQYFPTLKMFSIGSRILDHMDLPSITRPIAQGLSDRLGETVHLGVREGDEAIYLVKIESKYTLRMYSQVGKKIPLYCTAIGKSLLAGQASGEVDAYLERTRLIPFTPHTITDARAFHQELDRVRDQHSSQDREEHEEGIRCIASPILDHRGSTVAAMSVSWPVFRFDNAREAEYVGLVRDAAKEISRILGAQI</sequence>
<keyword evidence="7" id="KW-1185">Reference proteome</keyword>
<dbReference type="InterPro" id="IPR029016">
    <property type="entry name" value="GAF-like_dom_sf"/>
</dbReference>
<dbReference type="InterPro" id="IPR050707">
    <property type="entry name" value="HTH_MetabolicPath_Reg"/>
</dbReference>
<dbReference type="PROSITE" id="PS51077">
    <property type="entry name" value="HTH_ICLR"/>
    <property type="match status" value="1"/>
</dbReference>
<keyword evidence="3" id="KW-0804">Transcription</keyword>
<dbReference type="GO" id="GO:0045892">
    <property type="term" value="P:negative regulation of DNA-templated transcription"/>
    <property type="evidence" value="ECO:0007669"/>
    <property type="project" value="TreeGrafter"/>
</dbReference>
<dbReference type="Pfam" id="PF01614">
    <property type="entry name" value="IclR_C"/>
    <property type="match status" value="1"/>
</dbReference>
<feature type="domain" description="IclR-ED" evidence="5">
    <location>
        <begin position="63"/>
        <end position="246"/>
    </location>
</feature>
<evidence type="ECO:0000256" key="3">
    <source>
        <dbReference type="ARBA" id="ARBA00023163"/>
    </source>
</evidence>
<dbReference type="EMBL" id="JNUP01000048">
    <property type="protein sequence ID" value="KGE72775.1"/>
    <property type="molecule type" value="Genomic_DNA"/>
</dbReference>
<dbReference type="SUPFAM" id="SSF55781">
    <property type="entry name" value="GAF domain-like"/>
    <property type="match status" value="1"/>
</dbReference>
<evidence type="ECO:0000313" key="6">
    <source>
        <dbReference type="EMBL" id="KGE72775.1"/>
    </source>
</evidence>
<keyword evidence="2" id="KW-0238">DNA-binding</keyword>
<evidence type="ECO:0000313" key="7">
    <source>
        <dbReference type="Proteomes" id="UP000029692"/>
    </source>
</evidence>
<accession>A0A098QXZ5</accession>
<dbReference type="GO" id="GO:0003677">
    <property type="term" value="F:DNA binding"/>
    <property type="evidence" value="ECO:0007669"/>
    <property type="project" value="UniProtKB-KW"/>
</dbReference>